<dbReference type="InterPro" id="IPR046903">
    <property type="entry name" value="Mab-21-like_nuc_Trfase"/>
</dbReference>
<dbReference type="Pfam" id="PF03281">
    <property type="entry name" value="Mab-21"/>
    <property type="match status" value="1"/>
</dbReference>
<dbReference type="EMBL" id="AMQN01022332">
    <property type="status" value="NOT_ANNOTATED_CDS"/>
    <property type="molecule type" value="Genomic_DNA"/>
</dbReference>
<evidence type="ECO:0000313" key="6">
    <source>
        <dbReference type="EnsemblMetazoa" id="CapteP203641"/>
    </source>
</evidence>
<organism evidence="5">
    <name type="scientific">Capitella teleta</name>
    <name type="common">Polychaete worm</name>
    <dbReference type="NCBI Taxonomy" id="283909"/>
    <lineage>
        <taxon>Eukaryota</taxon>
        <taxon>Metazoa</taxon>
        <taxon>Spiralia</taxon>
        <taxon>Lophotrochozoa</taxon>
        <taxon>Annelida</taxon>
        <taxon>Polychaeta</taxon>
        <taxon>Sedentaria</taxon>
        <taxon>Scolecida</taxon>
        <taxon>Capitellidae</taxon>
        <taxon>Capitella</taxon>
    </lineage>
</organism>
<reference evidence="6" key="3">
    <citation type="submission" date="2015-06" db="UniProtKB">
        <authorList>
            <consortium name="EnsemblMetazoa"/>
        </authorList>
    </citation>
    <scope>IDENTIFICATION</scope>
</reference>
<evidence type="ECO:0000259" key="4">
    <source>
        <dbReference type="Pfam" id="PF03281"/>
    </source>
</evidence>
<dbReference type="AlphaFoldDB" id="R7UMQ3"/>
<proteinExistence type="inferred from homology"/>
<evidence type="ECO:0000256" key="2">
    <source>
        <dbReference type="ARBA" id="ARBA00022741"/>
    </source>
</evidence>
<dbReference type="PANTHER" id="PTHR10656">
    <property type="entry name" value="CELL FATE DETERMINING PROTEIN MAB21-RELATED"/>
    <property type="match status" value="1"/>
</dbReference>
<dbReference type="Proteomes" id="UP000014760">
    <property type="component" value="Unassembled WGS sequence"/>
</dbReference>
<evidence type="ECO:0000313" key="7">
    <source>
        <dbReference type="Proteomes" id="UP000014760"/>
    </source>
</evidence>
<gene>
    <name evidence="5" type="ORF">CAPTEDRAFT_203641</name>
</gene>
<accession>R7UMQ3</accession>
<keyword evidence="3" id="KW-0067">ATP-binding</keyword>
<dbReference type="InterPro" id="IPR024810">
    <property type="entry name" value="MAB21L/cGLR"/>
</dbReference>
<dbReference type="OrthoDB" id="6054650at2759"/>
<dbReference type="PANTHER" id="PTHR10656:SF42">
    <property type="entry name" value="CYCLIC GMP-AMP SYNTHASE-LIKE PROTEIN-RELATED"/>
    <property type="match status" value="1"/>
</dbReference>
<keyword evidence="2" id="KW-0547">Nucleotide-binding</keyword>
<evidence type="ECO:0000256" key="1">
    <source>
        <dbReference type="ARBA" id="ARBA00008307"/>
    </source>
</evidence>
<reference evidence="7" key="1">
    <citation type="submission" date="2012-12" db="EMBL/GenBank/DDBJ databases">
        <authorList>
            <person name="Hellsten U."/>
            <person name="Grimwood J."/>
            <person name="Chapman J.A."/>
            <person name="Shapiro H."/>
            <person name="Aerts A."/>
            <person name="Otillar R.P."/>
            <person name="Terry A.Y."/>
            <person name="Boore J.L."/>
            <person name="Simakov O."/>
            <person name="Marletaz F."/>
            <person name="Cho S.-J."/>
            <person name="Edsinger-Gonzales E."/>
            <person name="Havlak P."/>
            <person name="Kuo D.-H."/>
            <person name="Larsson T."/>
            <person name="Lv J."/>
            <person name="Arendt D."/>
            <person name="Savage R."/>
            <person name="Osoegawa K."/>
            <person name="de Jong P."/>
            <person name="Lindberg D.R."/>
            <person name="Seaver E.C."/>
            <person name="Weisblat D.A."/>
            <person name="Putnam N.H."/>
            <person name="Grigoriev I.V."/>
            <person name="Rokhsar D.S."/>
        </authorList>
    </citation>
    <scope>NUCLEOTIDE SEQUENCE</scope>
    <source>
        <strain evidence="7">I ESC-2004</strain>
    </source>
</reference>
<name>R7UMQ3_CAPTE</name>
<dbReference type="GO" id="GO:0005524">
    <property type="term" value="F:ATP binding"/>
    <property type="evidence" value="ECO:0007669"/>
    <property type="project" value="UniProtKB-KW"/>
</dbReference>
<comment type="similarity">
    <text evidence="1">Belongs to the mab-21 family.</text>
</comment>
<dbReference type="SMART" id="SM01265">
    <property type="entry name" value="Mab-21"/>
    <property type="match status" value="1"/>
</dbReference>
<keyword evidence="7" id="KW-1185">Reference proteome</keyword>
<feature type="domain" description="Mab-21-like nucleotidyltransferase" evidence="4">
    <location>
        <begin position="105"/>
        <end position="246"/>
    </location>
</feature>
<evidence type="ECO:0000313" key="5">
    <source>
        <dbReference type="EMBL" id="ELU07378.1"/>
    </source>
</evidence>
<evidence type="ECO:0000256" key="3">
    <source>
        <dbReference type="ARBA" id="ARBA00022840"/>
    </source>
</evidence>
<dbReference type="HOGENOM" id="CLU_732043_0_0_1"/>
<dbReference type="EMBL" id="KB299961">
    <property type="protein sequence ID" value="ELU07378.1"/>
    <property type="molecule type" value="Genomic_DNA"/>
</dbReference>
<dbReference type="Gene3D" id="3.30.460.90">
    <property type="match status" value="1"/>
</dbReference>
<reference evidence="5 7" key="2">
    <citation type="journal article" date="2013" name="Nature">
        <title>Insights into bilaterian evolution from three spiralian genomes.</title>
        <authorList>
            <person name="Simakov O."/>
            <person name="Marletaz F."/>
            <person name="Cho S.J."/>
            <person name="Edsinger-Gonzales E."/>
            <person name="Havlak P."/>
            <person name="Hellsten U."/>
            <person name="Kuo D.H."/>
            <person name="Larsson T."/>
            <person name="Lv J."/>
            <person name="Arendt D."/>
            <person name="Savage R."/>
            <person name="Osoegawa K."/>
            <person name="de Jong P."/>
            <person name="Grimwood J."/>
            <person name="Chapman J.A."/>
            <person name="Shapiro H."/>
            <person name="Aerts A."/>
            <person name="Otillar R.P."/>
            <person name="Terry A.Y."/>
            <person name="Boore J.L."/>
            <person name="Grigoriev I.V."/>
            <person name="Lindberg D.R."/>
            <person name="Seaver E.C."/>
            <person name="Weisblat D.A."/>
            <person name="Putnam N.H."/>
            <person name="Rokhsar D.S."/>
        </authorList>
    </citation>
    <scope>NUCLEOTIDE SEQUENCE</scope>
    <source>
        <strain evidence="5 7">I ESC-2004</strain>
    </source>
</reference>
<sequence>MQSVLFCEGGHTEVDGRPFQLQCPPQILVDEGCRGAVVEEGSSDNCACRSMDGDWDHPKEGVGGGGDRPTCSSLCGRIPQIFDHGGFPAGTGIVNLGTDRESSHEDMKIRKPDEFDVLIPIETDDADWRLRDFHEDDCFVTIAPCYVWGQAGVLSAASIRARFQGAVQRFVNKYIRGYKLKPSTHGPAVTLDVYDGNRKLFSVDLVPLVRLEGNWLVAKPHPASVGKPLSPERYLWRRSFNHQEHDYIKLIPLESKKILMIVKAMVIDNYANGHVAILCIQGRFHALVRQKRTGTNSANVISFLSYLSDVLLRGTTKPFPDVDYHINILNNWNPTQLNNVARFWLRLIARPETKLVAATTIPREHEVSVLRQECTLAV</sequence>
<protein>
    <recommendedName>
        <fullName evidence="4">Mab-21-like nucleotidyltransferase domain-containing protein</fullName>
    </recommendedName>
</protein>
<dbReference type="EnsemblMetazoa" id="CapteT203641">
    <property type="protein sequence ID" value="CapteP203641"/>
    <property type="gene ID" value="CapteG203641"/>
</dbReference>